<evidence type="ECO:0000256" key="1">
    <source>
        <dbReference type="SAM" id="SignalP"/>
    </source>
</evidence>
<keyword evidence="3" id="KW-1185">Reference proteome</keyword>
<reference evidence="2 3" key="1">
    <citation type="submission" date="2016-07" db="EMBL/GenBank/DDBJ databases">
        <title>Pervasive Adenine N6-methylation of Active Genes in Fungi.</title>
        <authorList>
            <consortium name="DOE Joint Genome Institute"/>
            <person name="Mondo S.J."/>
            <person name="Dannebaum R.O."/>
            <person name="Kuo R.C."/>
            <person name="Labutti K."/>
            <person name="Haridas S."/>
            <person name="Kuo A."/>
            <person name="Salamov A."/>
            <person name="Ahrendt S.R."/>
            <person name="Lipzen A."/>
            <person name="Sullivan W."/>
            <person name="Andreopoulos W.B."/>
            <person name="Clum A."/>
            <person name="Lindquist E."/>
            <person name="Daum C."/>
            <person name="Ramamoorthy G.K."/>
            <person name="Gryganskyi A."/>
            <person name="Culley D."/>
            <person name="Magnuson J.K."/>
            <person name="James T.Y."/>
            <person name="O'Malley M.A."/>
            <person name="Stajich J.E."/>
            <person name="Spatafora J.W."/>
            <person name="Visel A."/>
            <person name="Grigoriev I.V."/>
        </authorList>
    </citation>
    <scope>NUCLEOTIDE SEQUENCE [LARGE SCALE GENOMIC DNA]</scope>
    <source>
        <strain evidence="2 3">CBS 129021</strain>
    </source>
</reference>
<keyword evidence="1" id="KW-0732">Signal</keyword>
<dbReference type="STRING" id="1141098.A0A1Y2EIG2"/>
<dbReference type="EMBL" id="MCFJ01000001">
    <property type="protein sequence ID" value="ORY71360.1"/>
    <property type="molecule type" value="Genomic_DNA"/>
</dbReference>
<accession>A0A1Y2EIG2</accession>
<dbReference type="GeneID" id="63775324"/>
<dbReference type="InParanoid" id="A0A1Y2EIG2"/>
<evidence type="ECO:0000313" key="2">
    <source>
        <dbReference type="EMBL" id="ORY71360.1"/>
    </source>
</evidence>
<sequence length="126" mass="13545">MIMNLKSVLLFSLVALSLAEPIPRSERDALETRAKKKGVTDVICPDGKRLAQSDVGSALCAARAAADESVGYPGLTWWYPHYFGNQPPIFGASVELRSFPIVKGTTFTGKDCDLGSPADRSTTDDP</sequence>
<protein>
    <submittedName>
        <fullName evidence="2">Uncharacterized protein</fullName>
    </submittedName>
</protein>
<feature type="chain" id="PRO_5012146801" evidence="1">
    <location>
        <begin position="20"/>
        <end position="126"/>
    </location>
</feature>
<dbReference type="RefSeq" id="XP_040720952.1">
    <property type="nucleotide sequence ID" value="XM_040859112.1"/>
</dbReference>
<gene>
    <name evidence="2" type="ORF">BCR38DRAFT_416566</name>
</gene>
<name>A0A1Y2EIG2_9PEZI</name>
<dbReference type="Gene3D" id="3.10.450.30">
    <property type="entry name" value="Microbial ribonucleases"/>
    <property type="match status" value="1"/>
</dbReference>
<dbReference type="Proteomes" id="UP000193689">
    <property type="component" value="Unassembled WGS sequence"/>
</dbReference>
<evidence type="ECO:0000313" key="3">
    <source>
        <dbReference type="Proteomes" id="UP000193689"/>
    </source>
</evidence>
<dbReference type="OrthoDB" id="5425539at2759"/>
<organism evidence="2 3">
    <name type="scientific">Pseudomassariella vexata</name>
    <dbReference type="NCBI Taxonomy" id="1141098"/>
    <lineage>
        <taxon>Eukaryota</taxon>
        <taxon>Fungi</taxon>
        <taxon>Dikarya</taxon>
        <taxon>Ascomycota</taxon>
        <taxon>Pezizomycotina</taxon>
        <taxon>Sordariomycetes</taxon>
        <taxon>Xylariomycetidae</taxon>
        <taxon>Amphisphaeriales</taxon>
        <taxon>Pseudomassariaceae</taxon>
        <taxon>Pseudomassariella</taxon>
    </lineage>
</organism>
<dbReference type="AlphaFoldDB" id="A0A1Y2EIG2"/>
<feature type="signal peptide" evidence="1">
    <location>
        <begin position="1"/>
        <end position="19"/>
    </location>
</feature>
<proteinExistence type="predicted"/>
<comment type="caution">
    <text evidence="2">The sequence shown here is derived from an EMBL/GenBank/DDBJ whole genome shotgun (WGS) entry which is preliminary data.</text>
</comment>